<dbReference type="Gene3D" id="3.60.20.10">
    <property type="entry name" value="Glutamine Phosphoribosylpyrophosphate, subunit 1, domain 1"/>
    <property type="match status" value="1"/>
</dbReference>
<sequence length="215" mass="23675">MSSFSPYVDNGGSVVAVAGDDFAIIASDSSLSSGFQIYSRNQSKLFKLSDKTVLGSSGCWCDVLSLSTLVQTRMKMYLYEHNKEMSTSAVAQMLSIMLYYKRFFPYFVSNILAGLDMNGKGVVCSYDPIGHYEFSNYRAGGSAGALLQPLLDNQLGMKNQENVEDKTYSLEKALAIVKDVFISAAERDIFTGDSICIAIITKDGIKEDSFELRKD</sequence>
<evidence type="ECO:0000256" key="3">
    <source>
        <dbReference type="ARBA" id="ARBA00022942"/>
    </source>
</evidence>
<dbReference type="InterPro" id="IPR001353">
    <property type="entry name" value="Proteasome_sua/b"/>
</dbReference>
<dbReference type="EMBL" id="GBBI01000939">
    <property type="protein sequence ID" value="JAC17773.1"/>
    <property type="molecule type" value="mRNA"/>
</dbReference>
<dbReference type="GO" id="GO:0005634">
    <property type="term" value="C:nucleus"/>
    <property type="evidence" value="ECO:0007669"/>
    <property type="project" value="UniProtKB-SubCell"/>
</dbReference>
<dbReference type="SUPFAM" id="SSF56235">
    <property type="entry name" value="N-terminal nucleophile aminohydrolases (Ntn hydrolases)"/>
    <property type="match status" value="1"/>
</dbReference>
<dbReference type="Pfam" id="PF00227">
    <property type="entry name" value="Proteasome"/>
    <property type="match status" value="1"/>
</dbReference>
<comment type="subcellular location">
    <subcellularLocation>
        <location evidence="1">Nucleus</location>
    </subcellularLocation>
</comment>
<dbReference type="InterPro" id="IPR023333">
    <property type="entry name" value="Proteasome_suB-type"/>
</dbReference>
<accession>A0A023FA24</accession>
<proteinExistence type="evidence at transcript level"/>
<evidence type="ECO:0000256" key="4">
    <source>
        <dbReference type="ARBA" id="ARBA00023242"/>
    </source>
</evidence>
<dbReference type="GO" id="GO:0051603">
    <property type="term" value="P:proteolysis involved in protein catabolic process"/>
    <property type="evidence" value="ECO:0007669"/>
    <property type="project" value="InterPro"/>
</dbReference>
<protein>
    <submittedName>
        <fullName evidence="6">Putative proteasome beta type-1 subunit</fullName>
    </submittedName>
</protein>
<dbReference type="PANTHER" id="PTHR32194:SF2">
    <property type="entry name" value="PROTEASOME SUBUNIT BETA TYPE-1"/>
    <property type="match status" value="1"/>
</dbReference>
<evidence type="ECO:0000256" key="5">
    <source>
        <dbReference type="ARBA" id="ARBA00026071"/>
    </source>
</evidence>
<dbReference type="GO" id="GO:0005839">
    <property type="term" value="C:proteasome core complex"/>
    <property type="evidence" value="ECO:0007669"/>
    <property type="project" value="InterPro"/>
</dbReference>
<keyword evidence="4" id="KW-0539">Nucleus</keyword>
<dbReference type="PROSITE" id="PS51476">
    <property type="entry name" value="PROTEASOME_BETA_2"/>
    <property type="match status" value="1"/>
</dbReference>
<dbReference type="GO" id="GO:0005737">
    <property type="term" value="C:cytoplasm"/>
    <property type="evidence" value="ECO:0007669"/>
    <property type="project" value="TreeGrafter"/>
</dbReference>
<dbReference type="AlphaFoldDB" id="A0A023FA24"/>
<evidence type="ECO:0000256" key="1">
    <source>
        <dbReference type="ARBA" id="ARBA00004123"/>
    </source>
</evidence>
<keyword evidence="2" id="KW-0963">Cytoplasm</keyword>
<reference evidence="6" key="1">
    <citation type="journal article" date="2014" name="PLoS Negl. Trop. Dis.">
        <title>An updated insight into the Sialotranscriptome of Triatoma infestans: developmental stage and geographic variations.</title>
        <authorList>
            <person name="Schwarz A."/>
            <person name="Medrano-Mercado N."/>
            <person name="Schaub G.A."/>
            <person name="Struchiner C.J."/>
            <person name="Bargues M.D."/>
            <person name="Levy M.Z."/>
            <person name="Ribeiro J.M."/>
        </authorList>
    </citation>
    <scope>NUCLEOTIDE SEQUENCE</scope>
    <source>
        <strain evidence="6">Chile</strain>
        <tissue evidence="6">Salivary glands</tissue>
    </source>
</reference>
<dbReference type="InterPro" id="IPR029055">
    <property type="entry name" value="Ntn_hydrolases_N"/>
</dbReference>
<name>A0A023FA24_TRIIF</name>
<evidence type="ECO:0000256" key="2">
    <source>
        <dbReference type="ARBA" id="ARBA00022490"/>
    </source>
</evidence>
<organism evidence="6">
    <name type="scientific">Triatoma infestans</name>
    <name type="common">Assassin bug</name>
    <dbReference type="NCBI Taxonomy" id="30076"/>
    <lineage>
        <taxon>Eukaryota</taxon>
        <taxon>Metazoa</taxon>
        <taxon>Ecdysozoa</taxon>
        <taxon>Arthropoda</taxon>
        <taxon>Hexapoda</taxon>
        <taxon>Insecta</taxon>
        <taxon>Pterygota</taxon>
        <taxon>Neoptera</taxon>
        <taxon>Paraneoptera</taxon>
        <taxon>Hemiptera</taxon>
        <taxon>Heteroptera</taxon>
        <taxon>Panheteroptera</taxon>
        <taxon>Cimicomorpha</taxon>
        <taxon>Reduviidae</taxon>
        <taxon>Triatominae</taxon>
        <taxon>Triatoma</taxon>
    </lineage>
</organism>
<keyword evidence="3 6" id="KW-0647">Proteasome</keyword>
<evidence type="ECO:0000313" key="6">
    <source>
        <dbReference type="EMBL" id="JAC17773.1"/>
    </source>
</evidence>
<dbReference type="PANTHER" id="PTHR32194">
    <property type="entry name" value="METALLOPROTEASE TLDD"/>
    <property type="match status" value="1"/>
</dbReference>
<dbReference type="CDD" id="cd03757">
    <property type="entry name" value="proteasome_beta_type_1"/>
    <property type="match status" value="1"/>
</dbReference>
<comment type="subunit">
    <text evidence="5">The 26S proteasome consists of a 20S proteasome core and two 19S regulatory subunits. The 20S proteasome core is composed of 28 subunits that are arranged in four stacked rings, resulting in a barrel-shaped structure. The two end rings are each formed by seven alpha subunits, and the two central rings are each formed by seven beta subunits. The catalytic chamber with the active sites is on the inside of the barrel.</text>
</comment>
<dbReference type="FunFam" id="3.60.20.10:FF:000027">
    <property type="entry name" value="Proteasome subunit beta type-6"/>
    <property type="match status" value="1"/>
</dbReference>